<keyword evidence="1" id="KW-1133">Transmembrane helix</keyword>
<dbReference type="Proteomes" id="UP000192722">
    <property type="component" value="Unassembled WGS sequence"/>
</dbReference>
<evidence type="ECO:0000313" key="3">
    <source>
        <dbReference type="Proteomes" id="UP000192722"/>
    </source>
</evidence>
<evidence type="ECO:0008006" key="4">
    <source>
        <dbReference type="Google" id="ProtNLM"/>
    </source>
</evidence>
<keyword evidence="3" id="KW-1185">Reference proteome</keyword>
<keyword evidence="1" id="KW-0812">Transmembrane</keyword>
<protein>
    <recommendedName>
        <fullName evidence="4">Zinc ribbon domain-containing protein</fullName>
    </recommendedName>
</protein>
<evidence type="ECO:0000256" key="1">
    <source>
        <dbReference type="SAM" id="Phobius"/>
    </source>
</evidence>
<comment type="caution">
    <text evidence="2">The sequence shown here is derived from an EMBL/GenBank/DDBJ whole genome shotgun (WGS) entry which is preliminary data.</text>
</comment>
<feature type="transmembrane region" description="Helical" evidence="1">
    <location>
        <begin position="71"/>
        <end position="93"/>
    </location>
</feature>
<sequence>MIKKLKSEINVCSICNTEMPAEITHCPNCKADLIKGYIDTSARQRRRWSIIFLLFVCSLSFYYLYPTSPQPRLLIIIFAIALVLSIALPYIYFKAKNKDKVIWKRKRL</sequence>
<dbReference type="EMBL" id="MRWD01000016">
    <property type="protein sequence ID" value="ORJ21705.1"/>
    <property type="molecule type" value="Genomic_DNA"/>
</dbReference>
<proteinExistence type="predicted"/>
<organism evidence="2 3">
    <name type="scientific">Rouxiella silvae</name>
    <dbReference type="NCBI Taxonomy" id="1646373"/>
    <lineage>
        <taxon>Bacteria</taxon>
        <taxon>Pseudomonadati</taxon>
        <taxon>Pseudomonadota</taxon>
        <taxon>Gammaproteobacteria</taxon>
        <taxon>Enterobacterales</taxon>
        <taxon>Yersiniaceae</taxon>
        <taxon>Rouxiella</taxon>
    </lineage>
</organism>
<dbReference type="RefSeq" id="WP_084982862.1">
    <property type="nucleotide sequence ID" value="NZ_JADMKS010000004.1"/>
</dbReference>
<feature type="transmembrane region" description="Helical" evidence="1">
    <location>
        <begin position="48"/>
        <end position="65"/>
    </location>
</feature>
<name>A0ABX3U2L2_9GAMM</name>
<reference evidence="2 3" key="1">
    <citation type="journal article" date="2017" name="Int. J. Syst. Evol. Microbiol.">
        <title>Rouxiella badensis sp. nov. and Rouxiella silvae sp. nov. isolated from peat bog soil in Germany and emendation of the genus description.</title>
        <authorList>
            <person name="Le Fleche-Mateos A."/>
            <person name="Kugler J.H."/>
            <person name="Hansen S.H."/>
            <person name="Syldatk C."/>
            <person name="Hausmann R."/>
            <person name="Lomprez F."/>
            <person name="Vandenbogaert M."/>
            <person name="Manuguerra J.C."/>
            <person name="Grimont P.A."/>
        </authorList>
    </citation>
    <scope>NUCLEOTIDE SEQUENCE [LARGE SCALE GENOMIC DNA]</scope>
    <source>
        <strain evidence="2 3">213</strain>
    </source>
</reference>
<gene>
    <name evidence="2" type="ORF">BS639_08705</name>
</gene>
<keyword evidence="1" id="KW-0472">Membrane</keyword>
<evidence type="ECO:0000313" key="2">
    <source>
        <dbReference type="EMBL" id="ORJ21705.1"/>
    </source>
</evidence>
<accession>A0ABX3U2L2</accession>